<dbReference type="InParanoid" id="A0A146G8V8"/>
<dbReference type="InterPro" id="IPR036291">
    <property type="entry name" value="NAD(P)-bd_dom_sf"/>
</dbReference>
<dbReference type="Proteomes" id="UP000076023">
    <property type="component" value="Unassembled WGS sequence"/>
</dbReference>
<name>A0A146G8V8_TERSA</name>
<comment type="similarity">
    <text evidence="1">Belongs to the short-chain dehydrogenases/reductases (SDR) family.</text>
</comment>
<accession>A0A146G8V8</accession>
<dbReference type="InterPro" id="IPR002347">
    <property type="entry name" value="SDR_fam"/>
</dbReference>
<dbReference type="GO" id="GO:0016491">
    <property type="term" value="F:oxidoreductase activity"/>
    <property type="evidence" value="ECO:0007669"/>
    <property type="project" value="UniProtKB-KW"/>
</dbReference>
<dbReference type="Gene3D" id="3.40.50.720">
    <property type="entry name" value="NAD(P)-binding Rossmann-like Domain"/>
    <property type="match status" value="1"/>
</dbReference>
<dbReference type="EMBL" id="BDCO01000002">
    <property type="protein sequence ID" value="GAT33118.1"/>
    <property type="molecule type" value="Genomic_DNA"/>
</dbReference>
<keyword evidence="4" id="KW-1185">Reference proteome</keyword>
<organism evidence="3 4">
    <name type="scientific">Terrimicrobium sacchariphilum</name>
    <dbReference type="NCBI Taxonomy" id="690879"/>
    <lineage>
        <taxon>Bacteria</taxon>
        <taxon>Pseudomonadati</taxon>
        <taxon>Verrucomicrobiota</taxon>
        <taxon>Terrimicrobiia</taxon>
        <taxon>Terrimicrobiales</taxon>
        <taxon>Terrimicrobiaceae</taxon>
        <taxon>Terrimicrobium</taxon>
    </lineage>
</organism>
<evidence type="ECO:0000313" key="4">
    <source>
        <dbReference type="Proteomes" id="UP000076023"/>
    </source>
</evidence>
<dbReference type="AlphaFoldDB" id="A0A146G8V8"/>
<dbReference type="PANTHER" id="PTHR43639:SF1">
    <property type="entry name" value="SHORT-CHAIN DEHYDROGENASE_REDUCTASE FAMILY PROTEIN"/>
    <property type="match status" value="1"/>
</dbReference>
<evidence type="ECO:0000313" key="3">
    <source>
        <dbReference type="EMBL" id="GAT33118.1"/>
    </source>
</evidence>
<dbReference type="RefSeq" id="WP_075078889.1">
    <property type="nucleotide sequence ID" value="NZ_BDCO01000002.1"/>
</dbReference>
<dbReference type="PANTHER" id="PTHR43639">
    <property type="entry name" value="OXIDOREDUCTASE, SHORT-CHAIN DEHYDROGENASE/REDUCTASE FAMILY (AFU_ORTHOLOGUE AFUA_5G02870)"/>
    <property type="match status" value="1"/>
</dbReference>
<comment type="caution">
    <text evidence="3">The sequence shown here is derived from an EMBL/GenBank/DDBJ whole genome shotgun (WGS) entry which is preliminary data.</text>
</comment>
<evidence type="ECO:0000256" key="1">
    <source>
        <dbReference type="ARBA" id="ARBA00006484"/>
    </source>
</evidence>
<gene>
    <name evidence="3" type="ORF">TSACC_21527</name>
</gene>
<keyword evidence="2" id="KW-0560">Oxidoreductase</keyword>
<dbReference type="SUPFAM" id="SSF51735">
    <property type="entry name" value="NAD(P)-binding Rossmann-fold domains"/>
    <property type="match status" value="1"/>
</dbReference>
<reference evidence="4" key="1">
    <citation type="journal article" date="2017" name="Genome Announc.">
        <title>Draft Genome Sequence of Terrimicrobium sacchariphilum NM-5T, a Facultative Anaerobic Soil Bacterium of the Class Spartobacteria.</title>
        <authorList>
            <person name="Qiu Y.L."/>
            <person name="Tourlousse D.M."/>
            <person name="Matsuura N."/>
            <person name="Ohashi A."/>
            <person name="Sekiguchi Y."/>
        </authorList>
    </citation>
    <scope>NUCLEOTIDE SEQUENCE [LARGE SCALE GENOMIC DNA]</scope>
    <source>
        <strain evidence="4">NM-5</strain>
    </source>
</reference>
<protein>
    <submittedName>
        <fullName evidence="3">NAD(P)-dependent dehydrogenase, short-chain alcohol dehydrogenase family</fullName>
    </submittedName>
</protein>
<sequence length="263" mass="28056">MSTPAVVLVTGSSRGLGRGVAEKLAASGYSVAIHYANNKQAAEETAEACRKLAPIPEQQFAIVGGNVGVAADRQRILDETLAAFGHLDALVNNAGIAPRIRADIVEATEEIFDEVIAVNLKGPYFLSQLAVQYWLKNPGKSRLSTGYKLVFVSSLSANTASVNRGEYCISKAGLSMASQLWAVRLAAEGIQVLELRPGIMATDMTSGVKEKYDKLLADGIVPQKRWGSPDDVGRAVESILGGHFPFSCGDVINIDGGFHLRRL</sequence>
<proteinExistence type="inferred from homology"/>
<dbReference type="PRINTS" id="PR00081">
    <property type="entry name" value="GDHRDH"/>
</dbReference>
<dbReference type="NCBIfam" id="NF009386">
    <property type="entry name" value="PRK12745.1"/>
    <property type="match status" value="1"/>
</dbReference>
<dbReference type="OrthoDB" id="9803333at2"/>
<dbReference type="Pfam" id="PF13561">
    <property type="entry name" value="adh_short_C2"/>
    <property type="match status" value="1"/>
</dbReference>
<dbReference type="STRING" id="690879.TSACC_21527"/>
<evidence type="ECO:0000256" key="2">
    <source>
        <dbReference type="ARBA" id="ARBA00023002"/>
    </source>
</evidence>